<keyword evidence="6 8" id="KW-0804">Transcription</keyword>
<evidence type="ECO:0000313" key="11">
    <source>
        <dbReference type="EMBL" id="CAF3381425.1"/>
    </source>
</evidence>
<feature type="region of interest" description="Disordered" evidence="9">
    <location>
        <begin position="1"/>
        <end position="26"/>
    </location>
</feature>
<dbReference type="PIRSF" id="PIRSF038126">
    <property type="entry name" value="SWI_SNF"/>
    <property type="match status" value="1"/>
</dbReference>
<dbReference type="Proteomes" id="UP000663848">
    <property type="component" value="Unassembled WGS sequence"/>
</dbReference>
<evidence type="ECO:0000313" key="15">
    <source>
        <dbReference type="EMBL" id="CAF3693383.1"/>
    </source>
</evidence>
<dbReference type="InterPro" id="IPR017393">
    <property type="entry name" value="Sfh1/SNF5"/>
</dbReference>
<dbReference type="Proteomes" id="UP000663872">
    <property type="component" value="Unassembled WGS sequence"/>
</dbReference>
<dbReference type="EMBL" id="CAJNYU010003505">
    <property type="protein sequence ID" value="CAF3677721.1"/>
    <property type="molecule type" value="Genomic_DNA"/>
</dbReference>
<dbReference type="GO" id="GO:0003677">
    <property type="term" value="F:DNA binding"/>
    <property type="evidence" value="ECO:0007669"/>
    <property type="project" value="UniProtKB-KW"/>
</dbReference>
<feature type="domain" description="SWI/SNF Subunit INI1 DNA binding" evidence="10">
    <location>
        <begin position="28"/>
        <end position="108"/>
    </location>
</feature>
<evidence type="ECO:0000313" key="17">
    <source>
        <dbReference type="EMBL" id="CAF4204893.1"/>
    </source>
</evidence>
<dbReference type="Pfam" id="PF21459">
    <property type="entry name" value="INI1_DNA-bd"/>
    <property type="match status" value="1"/>
</dbReference>
<organism evidence="12 21">
    <name type="scientific">Rotaria socialis</name>
    <dbReference type="NCBI Taxonomy" id="392032"/>
    <lineage>
        <taxon>Eukaryota</taxon>
        <taxon>Metazoa</taxon>
        <taxon>Spiralia</taxon>
        <taxon>Gnathifera</taxon>
        <taxon>Rotifera</taxon>
        <taxon>Eurotatoria</taxon>
        <taxon>Bdelloidea</taxon>
        <taxon>Philodinida</taxon>
        <taxon>Philodinidae</taxon>
        <taxon>Rotaria</taxon>
    </lineage>
</organism>
<dbReference type="Proteomes" id="UP000663873">
    <property type="component" value="Unassembled WGS sequence"/>
</dbReference>
<dbReference type="Proteomes" id="UP000663825">
    <property type="component" value="Unassembled WGS sequence"/>
</dbReference>
<reference evidence="12" key="1">
    <citation type="submission" date="2021-02" db="EMBL/GenBank/DDBJ databases">
        <authorList>
            <person name="Nowell W R."/>
        </authorList>
    </citation>
    <scope>NUCLEOTIDE SEQUENCE</scope>
</reference>
<dbReference type="InterPro" id="IPR006939">
    <property type="entry name" value="SNF5"/>
</dbReference>
<dbReference type="GO" id="GO:0000228">
    <property type="term" value="C:nuclear chromosome"/>
    <property type="evidence" value="ECO:0007669"/>
    <property type="project" value="InterPro"/>
</dbReference>
<dbReference type="GO" id="GO:0006338">
    <property type="term" value="P:chromatin remodeling"/>
    <property type="evidence" value="ECO:0007669"/>
    <property type="project" value="InterPro"/>
</dbReference>
<evidence type="ECO:0000313" key="20">
    <source>
        <dbReference type="EMBL" id="CAF4552018.1"/>
    </source>
</evidence>
<dbReference type="CDD" id="cd21086">
    <property type="entry name" value="WH_NTD_SMARCB1"/>
    <property type="match status" value="1"/>
</dbReference>
<evidence type="ECO:0000256" key="2">
    <source>
        <dbReference type="ARBA" id="ARBA00010239"/>
    </source>
</evidence>
<protein>
    <recommendedName>
        <fullName evidence="10">SWI/SNF Subunit INI1 DNA binding domain-containing protein</fullName>
    </recommendedName>
</protein>
<proteinExistence type="inferred from homology"/>
<evidence type="ECO:0000256" key="3">
    <source>
        <dbReference type="ARBA" id="ARBA00023015"/>
    </source>
</evidence>
<dbReference type="Proteomes" id="UP000663869">
    <property type="component" value="Unassembled WGS sequence"/>
</dbReference>
<keyword evidence="4" id="KW-0238">DNA-binding</keyword>
<evidence type="ECO:0000256" key="9">
    <source>
        <dbReference type="SAM" id="MobiDB-lite"/>
    </source>
</evidence>
<evidence type="ECO:0000313" key="18">
    <source>
        <dbReference type="EMBL" id="CAF4306514.1"/>
    </source>
</evidence>
<keyword evidence="3 8" id="KW-0805">Transcription regulation</keyword>
<dbReference type="Proteomes" id="UP000663838">
    <property type="component" value="Unassembled WGS sequence"/>
</dbReference>
<evidence type="ECO:0000313" key="13">
    <source>
        <dbReference type="EMBL" id="CAF3551664.1"/>
    </source>
</evidence>
<sequence>MVETDSSMASAKKSSTTPNPLLKTYGERPVPFQFPGNPEKMYIGSEVGNYLRLFRGTLYKKYPSLWRRMINSEERKWLIELGCSESALPTNLTLLRASEVEEILSGDDEKYRALTLNSDAAAAAARGDKSKRAAWVPTFPTNSHHLDAVPAATPINRNRTTTKKKTFPLCLDYTDASMAIENAQQSEDLVPIRLDMEIEGQKLRDTFTWNKNEQLITPEMFAEILCDDLDLNTLAFVPAIAQAIRQQLESHHNDVLEDNTDQRITIKLNIHVGNVSLVDQFEWDMSDKQNSPEEFARILASELGLGGEFVTAIAYSIRGQLSWHHKTFSYSETPMPTVDIATRTNHDAEQYCPFLETLTDAEMDKKIRDQDRNTRRIRRLANTGSAW</sequence>
<evidence type="ECO:0000256" key="1">
    <source>
        <dbReference type="ARBA" id="ARBA00004123"/>
    </source>
</evidence>
<dbReference type="EMBL" id="CAJOBP010000651">
    <property type="protein sequence ID" value="CAF4204893.1"/>
    <property type="molecule type" value="Genomic_DNA"/>
</dbReference>
<dbReference type="Proteomes" id="UP000663865">
    <property type="component" value="Unassembled WGS sequence"/>
</dbReference>
<keyword evidence="5" id="KW-0010">Activator</keyword>
<dbReference type="Proteomes" id="UP000663851">
    <property type="component" value="Unassembled WGS sequence"/>
</dbReference>
<dbReference type="OrthoDB" id="515064at2759"/>
<comment type="subcellular location">
    <subcellularLocation>
        <location evidence="1 8">Nucleus</location>
    </subcellularLocation>
</comment>
<gene>
    <name evidence="14" type="ORF">FME351_LOCUS26154</name>
    <name evidence="12" type="ORF">GRG538_LOCUS12808</name>
    <name evidence="16" type="ORF">HFQ381_LOCUS102</name>
    <name evidence="15" type="ORF">KIK155_LOCUS26147</name>
    <name evidence="13" type="ORF">LUA448_LOCUS27992</name>
    <name evidence="19" type="ORF">QYT958_LOCUS5814</name>
    <name evidence="11" type="ORF">TIS948_LOCUS25987</name>
    <name evidence="20" type="ORF">TOA249_LOCUS7287</name>
    <name evidence="18" type="ORF">TSG867_LOCUS6603</name>
    <name evidence="17" type="ORF">UJA718_LOCUS6780</name>
</gene>
<evidence type="ECO:0000256" key="6">
    <source>
        <dbReference type="ARBA" id="ARBA00023163"/>
    </source>
</evidence>
<evidence type="ECO:0000256" key="8">
    <source>
        <dbReference type="PIRNR" id="PIRNR038126"/>
    </source>
</evidence>
<feature type="compositionally biased region" description="Low complexity" evidence="9">
    <location>
        <begin position="1"/>
        <end position="17"/>
    </location>
</feature>
<dbReference type="Proteomes" id="UP000663862">
    <property type="component" value="Unassembled WGS sequence"/>
</dbReference>
<dbReference type="EMBL" id="CAJNYV010004774">
    <property type="protein sequence ID" value="CAF3693383.1"/>
    <property type="molecule type" value="Genomic_DNA"/>
</dbReference>
<dbReference type="EMBL" id="CAJNYD010003909">
    <property type="protein sequence ID" value="CAF3551664.1"/>
    <property type="molecule type" value="Genomic_DNA"/>
</dbReference>
<keyword evidence="7 8" id="KW-0539">Nucleus</keyword>
<dbReference type="PANTHER" id="PTHR10019">
    <property type="entry name" value="SNF5"/>
    <property type="match status" value="1"/>
</dbReference>
<dbReference type="InterPro" id="IPR048664">
    <property type="entry name" value="INI1_DNA-bd"/>
</dbReference>
<dbReference type="EMBL" id="CAJOBS010000324">
    <property type="protein sequence ID" value="CAF4552018.1"/>
    <property type="molecule type" value="Genomic_DNA"/>
</dbReference>
<keyword evidence="22" id="KW-1185">Reference proteome</keyword>
<evidence type="ECO:0000313" key="12">
    <source>
        <dbReference type="EMBL" id="CAF3432755.1"/>
    </source>
</evidence>
<dbReference type="EMBL" id="CAJNYT010001837">
    <property type="protein sequence ID" value="CAF3432755.1"/>
    <property type="molecule type" value="Genomic_DNA"/>
</dbReference>
<evidence type="ECO:0000313" key="16">
    <source>
        <dbReference type="EMBL" id="CAF4087264.1"/>
    </source>
</evidence>
<dbReference type="Pfam" id="PF04855">
    <property type="entry name" value="SNF5"/>
    <property type="match status" value="1"/>
</dbReference>
<dbReference type="Proteomes" id="UP000663833">
    <property type="component" value="Unassembled WGS sequence"/>
</dbReference>
<evidence type="ECO:0000259" key="10">
    <source>
        <dbReference type="Pfam" id="PF21459"/>
    </source>
</evidence>
<evidence type="ECO:0000313" key="21">
    <source>
        <dbReference type="Proteomes" id="UP000663872"/>
    </source>
</evidence>
<comment type="similarity">
    <text evidence="2 8">Belongs to the SNF5 family.</text>
</comment>
<dbReference type="EMBL" id="CAJOBO010000002">
    <property type="protein sequence ID" value="CAF4087264.1"/>
    <property type="molecule type" value="Genomic_DNA"/>
</dbReference>
<comment type="caution">
    <text evidence="12">The sequence shown here is derived from an EMBL/GenBank/DDBJ whole genome shotgun (WGS) entry which is preliminary data.</text>
</comment>
<evidence type="ECO:0000313" key="19">
    <source>
        <dbReference type="EMBL" id="CAF4515635.1"/>
    </source>
</evidence>
<dbReference type="EMBL" id="CAJNXB010004553">
    <property type="protein sequence ID" value="CAF3381425.1"/>
    <property type="molecule type" value="Genomic_DNA"/>
</dbReference>
<evidence type="ECO:0000313" key="22">
    <source>
        <dbReference type="Proteomes" id="UP000663873"/>
    </source>
</evidence>
<dbReference type="EMBL" id="CAJOBQ010000248">
    <property type="protein sequence ID" value="CAF4306514.1"/>
    <property type="molecule type" value="Genomic_DNA"/>
</dbReference>
<name>A0A818CNP9_9BILA</name>
<accession>A0A818CNP9</accession>
<evidence type="ECO:0000256" key="5">
    <source>
        <dbReference type="ARBA" id="ARBA00023159"/>
    </source>
</evidence>
<evidence type="ECO:0000256" key="4">
    <source>
        <dbReference type="ARBA" id="ARBA00023125"/>
    </source>
</evidence>
<dbReference type="EMBL" id="CAJOBR010000493">
    <property type="protein sequence ID" value="CAF4515635.1"/>
    <property type="molecule type" value="Genomic_DNA"/>
</dbReference>
<dbReference type="AlphaFoldDB" id="A0A818CNP9"/>
<evidence type="ECO:0000256" key="7">
    <source>
        <dbReference type="ARBA" id="ARBA00023242"/>
    </source>
</evidence>
<evidence type="ECO:0000313" key="14">
    <source>
        <dbReference type="EMBL" id="CAF3677721.1"/>
    </source>
</evidence>